<sequence length="123" mass="13887">MLRTCEVRIQHNNQVIPNATANVASRQHNFYGTQGRENPSNPQGRGCGKHSAICGSGRGNFNPTYHSNNYPNTLLCQLCDKPGHTAIYFFKRFELNYLPPPPRLTLQANFASNQPFQHQTDQD</sequence>
<comment type="caution">
    <text evidence="1">The sequence shown here is derived from an EMBL/GenBank/DDBJ whole genome shotgun (WGS) entry which is preliminary data.</text>
</comment>
<dbReference type="Proteomes" id="UP001604336">
    <property type="component" value="Unassembled WGS sequence"/>
</dbReference>
<dbReference type="EMBL" id="JBFOLK010000002">
    <property type="protein sequence ID" value="KAL2532765.1"/>
    <property type="molecule type" value="Genomic_DNA"/>
</dbReference>
<proteinExistence type="predicted"/>
<protein>
    <submittedName>
        <fullName evidence="1">Uncharacterized protein</fullName>
    </submittedName>
</protein>
<accession>A0ABD1V606</accession>
<reference evidence="2" key="1">
    <citation type="submission" date="2024-07" db="EMBL/GenBank/DDBJ databases">
        <title>Two chromosome-level genome assemblies of Korean endemic species Abeliophyllum distichum and Forsythia ovata (Oleaceae).</title>
        <authorList>
            <person name="Jang H."/>
        </authorList>
    </citation>
    <scope>NUCLEOTIDE SEQUENCE [LARGE SCALE GENOMIC DNA]</scope>
</reference>
<keyword evidence="2" id="KW-1185">Reference proteome</keyword>
<organism evidence="1 2">
    <name type="scientific">Abeliophyllum distichum</name>
    <dbReference type="NCBI Taxonomy" id="126358"/>
    <lineage>
        <taxon>Eukaryota</taxon>
        <taxon>Viridiplantae</taxon>
        <taxon>Streptophyta</taxon>
        <taxon>Embryophyta</taxon>
        <taxon>Tracheophyta</taxon>
        <taxon>Spermatophyta</taxon>
        <taxon>Magnoliopsida</taxon>
        <taxon>eudicotyledons</taxon>
        <taxon>Gunneridae</taxon>
        <taxon>Pentapetalae</taxon>
        <taxon>asterids</taxon>
        <taxon>lamiids</taxon>
        <taxon>Lamiales</taxon>
        <taxon>Oleaceae</taxon>
        <taxon>Forsythieae</taxon>
        <taxon>Abeliophyllum</taxon>
    </lineage>
</organism>
<gene>
    <name evidence="1" type="ORF">Adt_06116</name>
</gene>
<dbReference type="AlphaFoldDB" id="A0ABD1V606"/>
<evidence type="ECO:0000313" key="2">
    <source>
        <dbReference type="Proteomes" id="UP001604336"/>
    </source>
</evidence>
<name>A0ABD1V606_9LAMI</name>
<evidence type="ECO:0000313" key="1">
    <source>
        <dbReference type="EMBL" id="KAL2532765.1"/>
    </source>
</evidence>